<proteinExistence type="predicted"/>
<evidence type="ECO:0000313" key="3">
    <source>
        <dbReference type="Proteomes" id="UP000238823"/>
    </source>
</evidence>
<evidence type="ECO:0000256" key="1">
    <source>
        <dbReference type="SAM" id="SignalP"/>
    </source>
</evidence>
<name>A0A2S9YPZ3_9BACT</name>
<dbReference type="RefSeq" id="WP_106090173.1">
    <property type="nucleotide sequence ID" value="NZ_PVNL01000058.1"/>
</dbReference>
<evidence type="ECO:0000313" key="2">
    <source>
        <dbReference type="EMBL" id="PRQ07157.1"/>
    </source>
</evidence>
<protein>
    <submittedName>
        <fullName evidence="2">Uncharacterized protein</fullName>
    </submittedName>
</protein>
<gene>
    <name evidence="2" type="ORF">ENSA7_31720</name>
</gene>
<dbReference type="Proteomes" id="UP000238823">
    <property type="component" value="Unassembled WGS sequence"/>
</dbReference>
<feature type="chain" id="PRO_5015758945" evidence="1">
    <location>
        <begin position="23"/>
        <end position="215"/>
    </location>
</feature>
<comment type="caution">
    <text evidence="2">The sequence shown here is derived from an EMBL/GenBank/DDBJ whole genome shotgun (WGS) entry which is preliminary data.</text>
</comment>
<dbReference type="AlphaFoldDB" id="A0A2S9YPZ3"/>
<feature type="signal peptide" evidence="1">
    <location>
        <begin position="1"/>
        <end position="22"/>
    </location>
</feature>
<keyword evidence="1" id="KW-0732">Signal</keyword>
<dbReference type="OrthoDB" id="5509811at2"/>
<sequence>MRRRRFVALLVASPALTVLLGAAPETLPRRKADFSFTSRELKMRVAIPDLLRTTDKQAMKMLDGGYPTRLVYDLGVYAKGSRTPSSLAHVEISVQWDPWNQDYIVQTTLGGGAQPTVRRYALRDDAIKAATTLSVVIAKTPDIPRGEDQIHFVQVVAQRNPIQSKSGGSGGVARGQDRDLEVFSRWVGMFVRSRPKAEKLVEFRTHPFYVPREQD</sequence>
<organism evidence="2 3">
    <name type="scientific">Enhygromyxa salina</name>
    <dbReference type="NCBI Taxonomy" id="215803"/>
    <lineage>
        <taxon>Bacteria</taxon>
        <taxon>Pseudomonadati</taxon>
        <taxon>Myxococcota</taxon>
        <taxon>Polyangia</taxon>
        <taxon>Nannocystales</taxon>
        <taxon>Nannocystaceae</taxon>
        <taxon>Enhygromyxa</taxon>
    </lineage>
</organism>
<accession>A0A2S9YPZ3</accession>
<dbReference type="EMBL" id="PVNL01000058">
    <property type="protein sequence ID" value="PRQ07157.1"/>
    <property type="molecule type" value="Genomic_DNA"/>
</dbReference>
<reference evidence="2 3" key="1">
    <citation type="submission" date="2018-03" db="EMBL/GenBank/DDBJ databases">
        <title>Draft Genome Sequences of the Obligatory Marine Myxobacteria Enhygromyxa salina SWB007.</title>
        <authorList>
            <person name="Poehlein A."/>
            <person name="Moghaddam J.A."/>
            <person name="Harms H."/>
            <person name="Alanjari M."/>
            <person name="Koenig G.M."/>
            <person name="Daniel R."/>
            <person name="Schaeberle T.F."/>
        </authorList>
    </citation>
    <scope>NUCLEOTIDE SEQUENCE [LARGE SCALE GENOMIC DNA]</scope>
    <source>
        <strain evidence="2 3">SWB007</strain>
    </source>
</reference>